<dbReference type="InterPro" id="IPR029044">
    <property type="entry name" value="Nucleotide-diphossugar_trans"/>
</dbReference>
<evidence type="ECO:0000256" key="1">
    <source>
        <dbReference type="ARBA" id="ARBA00022676"/>
    </source>
</evidence>
<organism evidence="4 5">
    <name type="scientific">Faecalibacterium wellingii</name>
    <dbReference type="NCBI Taxonomy" id="2929491"/>
    <lineage>
        <taxon>Bacteria</taxon>
        <taxon>Bacillati</taxon>
        <taxon>Bacillota</taxon>
        <taxon>Clostridia</taxon>
        <taxon>Eubacteriales</taxon>
        <taxon>Oscillospiraceae</taxon>
        <taxon>Faecalibacterium</taxon>
    </lineage>
</organism>
<gene>
    <name evidence="4" type="ORF">WF834_00335</name>
</gene>
<dbReference type="SUPFAM" id="SSF53448">
    <property type="entry name" value="Nucleotide-diphospho-sugar transferases"/>
    <property type="match status" value="1"/>
</dbReference>
<dbReference type="GO" id="GO:0016757">
    <property type="term" value="F:glycosyltransferase activity"/>
    <property type="evidence" value="ECO:0007669"/>
    <property type="project" value="UniProtKB-KW"/>
</dbReference>
<reference evidence="4" key="1">
    <citation type="submission" date="2024-03" db="EMBL/GenBank/DDBJ databases">
        <authorList>
            <person name="Plomp N."/>
            <person name="Harmsen H.J."/>
        </authorList>
    </citation>
    <scope>NUCLEOTIDE SEQUENCE</scope>
    <source>
        <strain evidence="4">HTF-128</strain>
    </source>
</reference>
<dbReference type="RefSeq" id="WP_339394445.1">
    <property type="nucleotide sequence ID" value="NZ_JBBFGL010000001.1"/>
</dbReference>
<dbReference type="Gene3D" id="3.90.550.10">
    <property type="entry name" value="Spore Coat Polysaccharide Biosynthesis Protein SpsA, Chain A"/>
    <property type="match status" value="1"/>
</dbReference>
<evidence type="ECO:0000313" key="5">
    <source>
        <dbReference type="Proteomes" id="UP001373196"/>
    </source>
</evidence>
<proteinExistence type="predicted"/>
<accession>A0AB35Y2B7</accession>
<name>A0AB35Y2B7_9FIRM</name>
<protein>
    <submittedName>
        <fullName evidence="4">Glycosyltransferase</fullName>
        <ecNumber evidence="4">2.4.-.-</ecNumber>
    </submittedName>
</protein>
<evidence type="ECO:0000313" key="4">
    <source>
        <dbReference type="EMBL" id="MEJ5194634.1"/>
    </source>
</evidence>
<sequence>MSEKRAESRPEISIIVPVYRVEQYLNDCIDSILAQTFTDFEVILVDDGSPDNCPALCDAAAAKDSRIRVIHKPNGGVSSARNAGLDTVRGNWIGFVDSDDSIDPSYYEKLHQAAVQSGAEIAIGDILYFEADGSLSGYQEKALRTEVISGDEAIHRMRLTPFIHLTTRLHRRELFDTLRFPVGKNYEDAFTTPLILEQVTKAACVGEPLYHYKFNPVGIVRTKFDFKNLNEVYANYALLECALRHGKKDTAYLQYIIMKNFARKIRRQLPPEKRNDAQVQQMEACLKKAEAEVKQAGAFTVQNWLEAELRAVNAPLYNRCKYKIRQTKPKKCR</sequence>
<dbReference type="PANTHER" id="PTHR22916">
    <property type="entry name" value="GLYCOSYLTRANSFERASE"/>
    <property type="match status" value="1"/>
</dbReference>
<dbReference type="AlphaFoldDB" id="A0AB35Y2B7"/>
<evidence type="ECO:0000259" key="3">
    <source>
        <dbReference type="Pfam" id="PF00535"/>
    </source>
</evidence>
<dbReference type="CDD" id="cd00761">
    <property type="entry name" value="Glyco_tranf_GTA_type"/>
    <property type="match status" value="1"/>
</dbReference>
<evidence type="ECO:0000256" key="2">
    <source>
        <dbReference type="ARBA" id="ARBA00022679"/>
    </source>
</evidence>
<dbReference type="InterPro" id="IPR001173">
    <property type="entry name" value="Glyco_trans_2-like"/>
</dbReference>
<dbReference type="Proteomes" id="UP001373196">
    <property type="component" value="Unassembled WGS sequence"/>
</dbReference>
<dbReference type="EC" id="2.4.-.-" evidence="4"/>
<comment type="caution">
    <text evidence="4">The sequence shown here is derived from an EMBL/GenBank/DDBJ whole genome shotgun (WGS) entry which is preliminary data.</text>
</comment>
<dbReference type="Pfam" id="PF00535">
    <property type="entry name" value="Glycos_transf_2"/>
    <property type="match status" value="1"/>
</dbReference>
<keyword evidence="1 4" id="KW-0328">Glycosyltransferase</keyword>
<feature type="domain" description="Glycosyltransferase 2-like" evidence="3">
    <location>
        <begin position="13"/>
        <end position="178"/>
    </location>
</feature>
<keyword evidence="2 4" id="KW-0808">Transferase</keyword>
<dbReference type="PANTHER" id="PTHR22916:SF51">
    <property type="entry name" value="GLYCOSYLTRANSFERASE EPSH-RELATED"/>
    <property type="match status" value="1"/>
</dbReference>
<dbReference type="EMBL" id="JBBFGL010000001">
    <property type="protein sequence ID" value="MEJ5194634.1"/>
    <property type="molecule type" value="Genomic_DNA"/>
</dbReference>